<dbReference type="InterPro" id="IPR002156">
    <property type="entry name" value="RNaseH_domain"/>
</dbReference>
<sequence>MTFLALQVSSKSNVVVELDKAVMSAPRLGRPNWATMLGSLYPFRLLGCRIGWSRRESVWPGRLLLVLVRCIKYDLSHNAKMILYHNHVMEMSEHFNKITFHYILRDENQMADALATLSAMLQVNEGQEMTIHVWRQSKIAHYQQLDQDEAGADNKPWYHDIKKYLEKGVYLERVTENDKRTLRRLTDLTLLRCINNLT</sequence>
<feature type="non-terminal residue" evidence="2">
    <location>
        <position position="1"/>
    </location>
</feature>
<organism evidence="2 3">
    <name type="scientific">Mucuna pruriens</name>
    <name type="common">Velvet bean</name>
    <name type="synonym">Dolichos pruriens</name>
    <dbReference type="NCBI Taxonomy" id="157652"/>
    <lineage>
        <taxon>Eukaryota</taxon>
        <taxon>Viridiplantae</taxon>
        <taxon>Streptophyta</taxon>
        <taxon>Embryophyta</taxon>
        <taxon>Tracheophyta</taxon>
        <taxon>Spermatophyta</taxon>
        <taxon>Magnoliopsida</taxon>
        <taxon>eudicotyledons</taxon>
        <taxon>Gunneridae</taxon>
        <taxon>Pentapetalae</taxon>
        <taxon>rosids</taxon>
        <taxon>fabids</taxon>
        <taxon>Fabales</taxon>
        <taxon>Fabaceae</taxon>
        <taxon>Papilionoideae</taxon>
        <taxon>50 kb inversion clade</taxon>
        <taxon>NPAAA clade</taxon>
        <taxon>indigoferoid/millettioid clade</taxon>
        <taxon>Phaseoleae</taxon>
        <taxon>Mucuna</taxon>
    </lineage>
</organism>
<keyword evidence="3" id="KW-1185">Reference proteome</keyword>
<dbReference type="Pfam" id="PF13456">
    <property type="entry name" value="RVT_3"/>
    <property type="match status" value="1"/>
</dbReference>
<evidence type="ECO:0000313" key="2">
    <source>
        <dbReference type="EMBL" id="RDX90367.1"/>
    </source>
</evidence>
<dbReference type="InterPro" id="IPR036397">
    <property type="entry name" value="RNaseH_sf"/>
</dbReference>
<evidence type="ECO:0000313" key="3">
    <source>
        <dbReference type="Proteomes" id="UP000257109"/>
    </source>
</evidence>
<dbReference type="AlphaFoldDB" id="A0A371GIH7"/>
<comment type="caution">
    <text evidence="2">The sequence shown here is derived from an EMBL/GenBank/DDBJ whole genome shotgun (WGS) entry which is preliminary data.</text>
</comment>
<dbReference type="EMBL" id="QJKJ01005414">
    <property type="protein sequence ID" value="RDX90367.1"/>
    <property type="molecule type" value="Genomic_DNA"/>
</dbReference>
<dbReference type="Proteomes" id="UP000257109">
    <property type="component" value="Unassembled WGS sequence"/>
</dbReference>
<dbReference type="OrthoDB" id="1698855at2759"/>
<proteinExistence type="predicted"/>
<dbReference type="PANTHER" id="PTHR48475:SF1">
    <property type="entry name" value="RNASE H TYPE-1 DOMAIN-CONTAINING PROTEIN"/>
    <property type="match status" value="1"/>
</dbReference>
<gene>
    <name evidence="2" type="ORF">CR513_27773</name>
</gene>
<name>A0A371GIH7_MUCPR</name>
<dbReference type="PANTHER" id="PTHR48475">
    <property type="entry name" value="RIBONUCLEASE H"/>
    <property type="match status" value="1"/>
</dbReference>
<dbReference type="Gene3D" id="3.30.420.10">
    <property type="entry name" value="Ribonuclease H-like superfamily/Ribonuclease H"/>
    <property type="match status" value="1"/>
</dbReference>
<protein>
    <recommendedName>
        <fullName evidence="1">RNase H type-1 domain-containing protein</fullName>
    </recommendedName>
</protein>
<reference evidence="2" key="1">
    <citation type="submission" date="2018-05" db="EMBL/GenBank/DDBJ databases">
        <title>Draft genome of Mucuna pruriens seed.</title>
        <authorList>
            <person name="Nnadi N.E."/>
            <person name="Vos R."/>
            <person name="Hasami M.H."/>
            <person name="Devisetty U.K."/>
            <person name="Aguiy J.C."/>
        </authorList>
    </citation>
    <scope>NUCLEOTIDE SEQUENCE [LARGE SCALE GENOMIC DNA]</scope>
    <source>
        <strain evidence="2">JCA_2017</strain>
    </source>
</reference>
<evidence type="ECO:0000259" key="1">
    <source>
        <dbReference type="Pfam" id="PF13456"/>
    </source>
</evidence>
<dbReference type="GO" id="GO:0003676">
    <property type="term" value="F:nucleic acid binding"/>
    <property type="evidence" value="ECO:0007669"/>
    <property type="project" value="InterPro"/>
</dbReference>
<dbReference type="GO" id="GO:0004523">
    <property type="term" value="F:RNA-DNA hybrid ribonuclease activity"/>
    <property type="evidence" value="ECO:0007669"/>
    <property type="project" value="InterPro"/>
</dbReference>
<accession>A0A371GIH7</accession>
<feature type="domain" description="RNase H type-1" evidence="1">
    <location>
        <begin position="67"/>
        <end position="116"/>
    </location>
</feature>